<protein>
    <recommendedName>
        <fullName evidence="6">Choline transporter-like protein</fullName>
    </recommendedName>
</protein>
<sequence length="547" mass="63276">MDRFRDKMISLRSNGEIRTETNKLWVYFSIAVILLLLCSVTYCGLNGDLKRFLNGYDDCANICGELNVYNYIDGCERQDYRNAPFLQENICVERCDNNYIKLFNRCYRINQEQKDEINVETERTLRDLILTIPGIITVIALSVKFSYIVLLMFRYIIDYVIWFICYAVIAVEIFLTFFTFVQTQNDECKYCTILAVIFAIATSLNVLVLFLLRNKIKLVAQLFKEASKALIDIPLIMIQPVLTFVFYTIAFIIFSYFKAIIDYSGQFEKFGSNVVLVQNNFTIFTYYFNIFVFIWFIQFITGCQHFIIAGTVSKWYFTRDKTKLNQPIRTSYINLISYHLGSICLGSSIITIVKIIRLLFKFLKYLTCSKNVCLCCIGCCIDYIVEKLEDFLKYLIRNSLILIAKNGTPFFESGRRASDMIMRNLMNVISLNYIGDLVLLFGRIFIAVITGFIGFELMNGQPGVNSIFLPMVIAVSFSLSIANCFISVFEMTIDTIFLCYCEDCDENDGSSSKPYYMSNDLKNIMDILNDRVNNTMKFQSLNDLVDS</sequence>
<feature type="transmembrane region" description="Helical" evidence="6">
    <location>
        <begin position="467"/>
        <end position="489"/>
    </location>
</feature>
<dbReference type="AlphaFoldDB" id="A0A9J6BK13"/>
<dbReference type="InterPro" id="IPR007603">
    <property type="entry name" value="Choline_transptr-like"/>
</dbReference>
<evidence type="ECO:0000313" key="7">
    <source>
        <dbReference type="EMBL" id="KAG5670172.1"/>
    </source>
</evidence>
<evidence type="ECO:0000313" key="8">
    <source>
        <dbReference type="Proteomes" id="UP001107558"/>
    </source>
</evidence>
<dbReference type="PANTHER" id="PTHR12385">
    <property type="entry name" value="CHOLINE TRANSPORTER-LIKE (SLC FAMILY 44)"/>
    <property type="match status" value="1"/>
</dbReference>
<organism evidence="7 8">
    <name type="scientific">Polypedilum vanderplanki</name>
    <name type="common">Sleeping chironomid midge</name>
    <dbReference type="NCBI Taxonomy" id="319348"/>
    <lineage>
        <taxon>Eukaryota</taxon>
        <taxon>Metazoa</taxon>
        <taxon>Ecdysozoa</taxon>
        <taxon>Arthropoda</taxon>
        <taxon>Hexapoda</taxon>
        <taxon>Insecta</taxon>
        <taxon>Pterygota</taxon>
        <taxon>Neoptera</taxon>
        <taxon>Endopterygota</taxon>
        <taxon>Diptera</taxon>
        <taxon>Nematocera</taxon>
        <taxon>Chironomoidea</taxon>
        <taxon>Chironomidae</taxon>
        <taxon>Chironominae</taxon>
        <taxon>Polypedilum</taxon>
        <taxon>Polypedilum</taxon>
    </lineage>
</organism>
<evidence type="ECO:0000256" key="1">
    <source>
        <dbReference type="ARBA" id="ARBA00004141"/>
    </source>
</evidence>
<reference evidence="7" key="1">
    <citation type="submission" date="2021-03" db="EMBL/GenBank/DDBJ databases">
        <title>Chromosome level genome of the anhydrobiotic midge Polypedilum vanderplanki.</title>
        <authorList>
            <person name="Yoshida Y."/>
            <person name="Kikawada T."/>
            <person name="Gusev O."/>
        </authorList>
    </citation>
    <scope>NUCLEOTIDE SEQUENCE</scope>
    <source>
        <strain evidence="7">NIAS01</strain>
        <tissue evidence="7">Whole body or cell culture</tissue>
    </source>
</reference>
<dbReference type="GO" id="GO:0005886">
    <property type="term" value="C:plasma membrane"/>
    <property type="evidence" value="ECO:0007669"/>
    <property type="project" value="UniProtKB-SubCell"/>
</dbReference>
<proteinExistence type="inferred from homology"/>
<comment type="caution">
    <text evidence="7">The sequence shown here is derived from an EMBL/GenBank/DDBJ whole genome shotgun (WGS) entry which is preliminary data.</text>
</comment>
<feature type="transmembrane region" description="Helical" evidence="6">
    <location>
        <begin position="24"/>
        <end position="42"/>
    </location>
</feature>
<keyword evidence="3 6" id="KW-0812">Transmembrane</keyword>
<keyword evidence="5 6" id="KW-0472">Membrane</keyword>
<feature type="transmembrane region" description="Helical" evidence="6">
    <location>
        <begin position="286"/>
        <end position="312"/>
    </location>
</feature>
<keyword evidence="8" id="KW-1185">Reference proteome</keyword>
<evidence type="ECO:0000256" key="2">
    <source>
        <dbReference type="ARBA" id="ARBA00007168"/>
    </source>
</evidence>
<evidence type="ECO:0000256" key="4">
    <source>
        <dbReference type="ARBA" id="ARBA00022989"/>
    </source>
</evidence>
<name>A0A9J6BK13_POLVA</name>
<comment type="similarity">
    <text evidence="2 6">Belongs to the CTL (choline transporter-like) family.</text>
</comment>
<comment type="subcellular location">
    <subcellularLocation>
        <location evidence="6">Cell membrane</location>
        <topology evidence="6">Multi-pass membrane protein</topology>
    </subcellularLocation>
    <subcellularLocation>
        <location evidence="1">Membrane</location>
        <topology evidence="1">Multi-pass membrane protein</topology>
    </subcellularLocation>
</comment>
<feature type="transmembrane region" description="Helical" evidence="6">
    <location>
        <begin position="431"/>
        <end position="455"/>
    </location>
</feature>
<dbReference type="PANTHER" id="PTHR12385:SF96">
    <property type="entry name" value="CHOLINE TRANSPORTER-LIKE PROTEIN"/>
    <property type="match status" value="1"/>
</dbReference>
<accession>A0A9J6BK13</accession>
<evidence type="ECO:0000256" key="5">
    <source>
        <dbReference type="ARBA" id="ARBA00023136"/>
    </source>
</evidence>
<evidence type="ECO:0000256" key="3">
    <source>
        <dbReference type="ARBA" id="ARBA00022692"/>
    </source>
</evidence>
<feature type="transmembrane region" description="Helical" evidence="6">
    <location>
        <begin position="128"/>
        <end position="153"/>
    </location>
</feature>
<dbReference type="GO" id="GO:0022857">
    <property type="term" value="F:transmembrane transporter activity"/>
    <property type="evidence" value="ECO:0007669"/>
    <property type="project" value="UniProtKB-UniRule"/>
</dbReference>
<feature type="transmembrane region" description="Helical" evidence="6">
    <location>
        <begin position="193"/>
        <end position="212"/>
    </location>
</feature>
<dbReference type="Pfam" id="PF04515">
    <property type="entry name" value="Choline_transpo"/>
    <property type="match status" value="1"/>
</dbReference>
<comment type="function">
    <text evidence="6">Choline transporter.</text>
</comment>
<evidence type="ECO:0000256" key="6">
    <source>
        <dbReference type="RuleBase" id="RU368066"/>
    </source>
</evidence>
<gene>
    <name evidence="7" type="ORF">PVAND_000453</name>
</gene>
<feature type="transmembrane region" description="Helical" evidence="6">
    <location>
        <begin position="160"/>
        <end position="181"/>
    </location>
</feature>
<dbReference type="Proteomes" id="UP001107558">
    <property type="component" value="Chromosome 3"/>
</dbReference>
<feature type="transmembrane region" description="Helical" evidence="6">
    <location>
        <begin position="233"/>
        <end position="257"/>
    </location>
</feature>
<dbReference type="OrthoDB" id="420519at2759"/>
<feature type="transmembrane region" description="Helical" evidence="6">
    <location>
        <begin position="332"/>
        <end position="356"/>
    </location>
</feature>
<dbReference type="EMBL" id="JADBJN010000003">
    <property type="protein sequence ID" value="KAG5670172.1"/>
    <property type="molecule type" value="Genomic_DNA"/>
</dbReference>
<keyword evidence="4 6" id="KW-1133">Transmembrane helix</keyword>